<reference evidence="2" key="1">
    <citation type="submission" date="2021-03" db="EMBL/GenBank/DDBJ databases">
        <authorList>
            <person name="Bekaert M."/>
        </authorList>
    </citation>
    <scope>NUCLEOTIDE SEQUENCE</scope>
</reference>
<evidence type="ECO:0000256" key="1">
    <source>
        <dbReference type="SAM" id="Coils"/>
    </source>
</evidence>
<protein>
    <submittedName>
        <fullName evidence="2">Uncharacterized protein</fullName>
    </submittedName>
</protein>
<organism evidence="2 3">
    <name type="scientific">Mytilus edulis</name>
    <name type="common">Blue mussel</name>
    <dbReference type="NCBI Taxonomy" id="6550"/>
    <lineage>
        <taxon>Eukaryota</taxon>
        <taxon>Metazoa</taxon>
        <taxon>Spiralia</taxon>
        <taxon>Lophotrochozoa</taxon>
        <taxon>Mollusca</taxon>
        <taxon>Bivalvia</taxon>
        <taxon>Autobranchia</taxon>
        <taxon>Pteriomorphia</taxon>
        <taxon>Mytilida</taxon>
        <taxon>Mytiloidea</taxon>
        <taxon>Mytilidae</taxon>
        <taxon>Mytilinae</taxon>
        <taxon>Mytilus</taxon>
    </lineage>
</organism>
<keyword evidence="3" id="KW-1185">Reference proteome</keyword>
<evidence type="ECO:0000313" key="3">
    <source>
        <dbReference type="Proteomes" id="UP000683360"/>
    </source>
</evidence>
<feature type="coiled-coil region" evidence="1">
    <location>
        <begin position="99"/>
        <end position="156"/>
    </location>
</feature>
<dbReference type="AlphaFoldDB" id="A0A8S3QKQ6"/>
<gene>
    <name evidence="2" type="ORF">MEDL_12005</name>
</gene>
<name>A0A8S3QKQ6_MYTED</name>
<dbReference type="OrthoDB" id="10367912at2759"/>
<accession>A0A8S3QKQ6</accession>
<sequence>MKTTHSECRHLTPMHKVVEHFKTSNALSDFEQTLSDLVNNLNTLIKNRFNNISLLADERNKCLKDIADTKLNVIAHLDQLEMKLKTEIDVLHGEHLQSIEELINEFKLLKTNVAKMQDEAGVIKEYASDFQLLIRFTEFENNVKVLEKDVQSLIKTDSAKQISISFSPNVNLKIEKLLPSLGSLNVITKESNITLVNHRGKHAQNLATITTCVDKNTTKTCT</sequence>
<dbReference type="Proteomes" id="UP000683360">
    <property type="component" value="Unassembled WGS sequence"/>
</dbReference>
<evidence type="ECO:0000313" key="2">
    <source>
        <dbReference type="EMBL" id="CAG2197167.1"/>
    </source>
</evidence>
<keyword evidence="1" id="KW-0175">Coiled coil</keyword>
<proteinExistence type="predicted"/>
<dbReference type="EMBL" id="CAJPWZ010000631">
    <property type="protein sequence ID" value="CAG2197167.1"/>
    <property type="molecule type" value="Genomic_DNA"/>
</dbReference>
<comment type="caution">
    <text evidence="2">The sequence shown here is derived from an EMBL/GenBank/DDBJ whole genome shotgun (WGS) entry which is preliminary data.</text>
</comment>